<dbReference type="RefSeq" id="WP_369170103.1">
    <property type="nucleotide sequence ID" value="NZ_CP163439.1"/>
</dbReference>
<proteinExistence type="predicted"/>
<feature type="compositionally biased region" description="Polar residues" evidence="1">
    <location>
        <begin position="117"/>
        <end position="127"/>
    </location>
</feature>
<reference evidence="2" key="1">
    <citation type="submission" date="2024-07" db="EMBL/GenBank/DDBJ databases">
        <authorList>
            <person name="Yu S.T."/>
        </authorList>
    </citation>
    <scope>NUCLEOTIDE SEQUENCE</scope>
    <source>
        <strain evidence="2">R28</strain>
    </source>
</reference>
<dbReference type="AlphaFoldDB" id="A0AB39PXN3"/>
<dbReference type="EMBL" id="CP163439">
    <property type="protein sequence ID" value="XDQ35562.1"/>
    <property type="molecule type" value="Genomic_DNA"/>
</dbReference>
<evidence type="ECO:0000313" key="2">
    <source>
        <dbReference type="EMBL" id="XDQ35562.1"/>
    </source>
</evidence>
<accession>A0AB39PXN3</accession>
<organism evidence="2">
    <name type="scientific">Streptomyces sp. R28</name>
    <dbReference type="NCBI Taxonomy" id="3238628"/>
    <lineage>
        <taxon>Bacteria</taxon>
        <taxon>Bacillati</taxon>
        <taxon>Actinomycetota</taxon>
        <taxon>Actinomycetes</taxon>
        <taxon>Kitasatosporales</taxon>
        <taxon>Streptomycetaceae</taxon>
        <taxon>Streptomyces</taxon>
    </lineage>
</organism>
<gene>
    <name evidence="2" type="ORF">AB5J49_20710</name>
</gene>
<sequence>MRPGRRVRAASAVSLTCRGRAADLDAWVRLLGLPDVGDLADAEIDTMCFRLYHRPGRLTKHTRRRLRIDATWPWTDAFTTCRQRLSELAAVTRRSGPVPTKTRTEEARTTPGPWNPAQPQRHATAQP</sequence>
<protein>
    <submittedName>
        <fullName evidence="2">Uncharacterized protein</fullName>
    </submittedName>
</protein>
<evidence type="ECO:0000256" key="1">
    <source>
        <dbReference type="SAM" id="MobiDB-lite"/>
    </source>
</evidence>
<name>A0AB39PXN3_9ACTN</name>
<feature type="region of interest" description="Disordered" evidence="1">
    <location>
        <begin position="90"/>
        <end position="127"/>
    </location>
</feature>